<proteinExistence type="inferred from homology"/>
<evidence type="ECO:0000259" key="7">
    <source>
        <dbReference type="Pfam" id="PF00345"/>
    </source>
</evidence>
<dbReference type="GO" id="GO:0071555">
    <property type="term" value="P:cell wall organization"/>
    <property type="evidence" value="ECO:0007669"/>
    <property type="project" value="InterPro"/>
</dbReference>
<dbReference type="InterPro" id="IPR008966">
    <property type="entry name" value="Adhesion_dom_sf"/>
</dbReference>
<dbReference type="Pfam" id="PF00345">
    <property type="entry name" value="PapD_N"/>
    <property type="match status" value="1"/>
</dbReference>
<feature type="chain" id="PRO_5026361473" description="MSP domain-containing protein" evidence="6">
    <location>
        <begin position="32"/>
        <end position="428"/>
    </location>
</feature>
<dbReference type="EMBL" id="CADCXU010035502">
    <property type="protein sequence ID" value="CAB0020669.1"/>
    <property type="molecule type" value="Genomic_DNA"/>
</dbReference>
<keyword evidence="3 6" id="KW-0732">Signal</keyword>
<dbReference type="InterPro" id="IPR001829">
    <property type="entry name" value="Pili_assmbl_chaperone_bac"/>
</dbReference>
<dbReference type="Gene3D" id="2.60.40.10">
    <property type="entry name" value="Immunoglobulins"/>
    <property type="match status" value="2"/>
</dbReference>
<dbReference type="InterPro" id="IPR008962">
    <property type="entry name" value="PapD-like_sf"/>
</dbReference>
<evidence type="ECO:0000256" key="3">
    <source>
        <dbReference type="ARBA" id="ARBA00022729"/>
    </source>
</evidence>
<dbReference type="PRINTS" id="PR00969">
    <property type="entry name" value="CHAPERONPILI"/>
</dbReference>
<evidence type="ECO:0000256" key="4">
    <source>
        <dbReference type="ARBA" id="ARBA00022764"/>
    </source>
</evidence>
<evidence type="ECO:0000256" key="1">
    <source>
        <dbReference type="ARBA" id="ARBA00004418"/>
    </source>
</evidence>
<dbReference type="InterPro" id="IPR016148">
    <property type="entry name" value="Pili_assmbl_chaperone_C"/>
</dbReference>
<evidence type="ECO:0000313" key="9">
    <source>
        <dbReference type="EMBL" id="CAB0020669.1"/>
    </source>
</evidence>
<evidence type="ECO:0000256" key="6">
    <source>
        <dbReference type="SAM" id="SignalP"/>
    </source>
</evidence>
<dbReference type="InterPro" id="IPR036937">
    <property type="entry name" value="Adhesion_dom_fimbrial_sf"/>
</dbReference>
<comment type="subcellular location">
    <subcellularLocation>
        <location evidence="1">Periplasm</location>
    </subcellularLocation>
</comment>
<organism evidence="9 10">
    <name type="scientific">Nesidiocoris tenuis</name>
    <dbReference type="NCBI Taxonomy" id="355587"/>
    <lineage>
        <taxon>Eukaryota</taxon>
        <taxon>Metazoa</taxon>
        <taxon>Ecdysozoa</taxon>
        <taxon>Arthropoda</taxon>
        <taxon>Hexapoda</taxon>
        <taxon>Insecta</taxon>
        <taxon>Pterygota</taxon>
        <taxon>Neoptera</taxon>
        <taxon>Paraneoptera</taxon>
        <taxon>Hemiptera</taxon>
        <taxon>Heteroptera</taxon>
        <taxon>Panheteroptera</taxon>
        <taxon>Cimicomorpha</taxon>
        <taxon>Miridae</taxon>
        <taxon>Dicyphina</taxon>
        <taxon>Nesidiocoris</taxon>
    </lineage>
</organism>
<evidence type="ECO:0000259" key="8">
    <source>
        <dbReference type="Pfam" id="PF02753"/>
    </source>
</evidence>
<dbReference type="InterPro" id="IPR013783">
    <property type="entry name" value="Ig-like_fold"/>
</dbReference>
<dbReference type="Proteomes" id="UP000479000">
    <property type="component" value="Unassembled WGS sequence"/>
</dbReference>
<dbReference type="PANTHER" id="PTHR30251">
    <property type="entry name" value="PILUS ASSEMBLY CHAPERONE"/>
    <property type="match status" value="1"/>
</dbReference>
<dbReference type="PANTHER" id="PTHR30251:SF0">
    <property type="entry name" value="FIMBRIAL CHAPERONE PROTEIN ELFD-RELATED"/>
    <property type="match status" value="1"/>
</dbReference>
<comment type="similarity">
    <text evidence="2">Belongs to the periplasmic pilus chaperone family.</text>
</comment>
<dbReference type="SUPFAM" id="SSF49584">
    <property type="entry name" value="Periplasmic chaperone C-domain"/>
    <property type="match status" value="1"/>
</dbReference>
<dbReference type="InterPro" id="IPR036316">
    <property type="entry name" value="Pili_assmbl_chap_C_dom_sf"/>
</dbReference>
<dbReference type="AlphaFoldDB" id="A0A6H5HSL6"/>
<dbReference type="OrthoDB" id="10266994at2759"/>
<dbReference type="SUPFAM" id="SSF49354">
    <property type="entry name" value="PapD-like"/>
    <property type="match status" value="1"/>
</dbReference>
<keyword evidence="4" id="KW-0574">Periplasm</keyword>
<feature type="domain" description="Pili assembly chaperone C-terminal" evidence="8">
    <location>
        <begin position="180"/>
        <end position="239"/>
    </location>
</feature>
<evidence type="ECO:0000313" key="10">
    <source>
        <dbReference type="Proteomes" id="UP000479000"/>
    </source>
</evidence>
<accession>A0A6H5HSL6</accession>
<sequence length="428" mass="44668">MMNNHNTTQRFYTVFSALACCALLCSTSVSAGGIGLGATRLVYSQQAGQTAVTVRNTNTKPYLVNARISRTLTGRETTPFFVSPPLFRLEAGSNALLRITGNAQSLPQDRESVFFLTVAGIPSSNPLARDNRDGFSDGGLVYAVGNTIKLFYRPSGLPSSAADAAKGLRFTQSGGRIQADNPTPYYVSLMTLRLNGRLVDLEAGKTDMIAPFSSANWPAGMPYPLSQAGKVSWSAVVNLGEVVDGTATLVGAAQAANNATGTFKATITPGTCSMALDSKVQTLNLGQVGANDIQSSTALLTSDDTPQTLDVTCTGYPASGSKPTLKVTGTDIGSGGNSLFRDAGGANPSTSLGFRVQAVKNGVTPDWSTATYLNKDAAFLALDAGNDANNAKIPVRFTMWCVPGAKGVADCKQAGALQASLTFSFDYE</sequence>
<dbReference type="InterPro" id="IPR016147">
    <property type="entry name" value="Pili_assmbl_chaperone_N"/>
</dbReference>
<reference evidence="9 10" key="1">
    <citation type="submission" date="2020-02" db="EMBL/GenBank/DDBJ databases">
        <authorList>
            <person name="Ferguson B K."/>
        </authorList>
    </citation>
    <scope>NUCLEOTIDE SEQUENCE [LARGE SCALE GENOMIC DNA]</scope>
</reference>
<dbReference type="GO" id="GO:0007155">
    <property type="term" value="P:cell adhesion"/>
    <property type="evidence" value="ECO:0007669"/>
    <property type="project" value="InterPro"/>
</dbReference>
<evidence type="ECO:0008006" key="11">
    <source>
        <dbReference type="Google" id="ProtNLM"/>
    </source>
</evidence>
<keyword evidence="5" id="KW-0143">Chaperone</keyword>
<feature type="domain" description="Pili assembly chaperone N-terminal" evidence="7">
    <location>
        <begin position="33"/>
        <end position="157"/>
    </location>
</feature>
<protein>
    <recommendedName>
        <fullName evidence="11">MSP domain-containing protein</fullName>
    </recommendedName>
</protein>
<feature type="signal peptide" evidence="6">
    <location>
        <begin position="1"/>
        <end position="31"/>
    </location>
</feature>
<evidence type="ECO:0000256" key="2">
    <source>
        <dbReference type="ARBA" id="ARBA00007399"/>
    </source>
</evidence>
<dbReference type="Pfam" id="PF02753">
    <property type="entry name" value="PapD_C"/>
    <property type="match status" value="1"/>
</dbReference>
<dbReference type="Gene3D" id="2.60.40.1090">
    <property type="entry name" value="Fimbrial-type adhesion domain"/>
    <property type="match status" value="1"/>
</dbReference>
<dbReference type="SUPFAM" id="SSF49401">
    <property type="entry name" value="Bacterial adhesins"/>
    <property type="match status" value="1"/>
</dbReference>
<dbReference type="InterPro" id="IPR050643">
    <property type="entry name" value="Periplasmic_pilus_chap"/>
</dbReference>
<name>A0A6H5HSL6_9HEMI</name>
<gene>
    <name evidence="9" type="ORF">NTEN_LOCUS24241</name>
</gene>
<keyword evidence="10" id="KW-1185">Reference proteome</keyword>
<evidence type="ECO:0000256" key="5">
    <source>
        <dbReference type="ARBA" id="ARBA00023186"/>
    </source>
</evidence>